<sequence>MLKCIEDDDFRATIFMNAKYECVVACFPLHSGRFLDKNAQILRGSCHPLALILTNSRQFHMFKILLQTETVISCLLHPSLIPFPIEIQVASGRSPERGTSDGWLLFHVGEEIFSKYKRQRQIGGGHRRTRKLAGAAQEDAGADR</sequence>
<evidence type="ECO:0000256" key="1">
    <source>
        <dbReference type="SAM" id="MobiDB-lite"/>
    </source>
</evidence>
<keyword evidence="3" id="KW-1185">Reference proteome</keyword>
<reference evidence="2 3" key="2">
    <citation type="journal article" date="2019" name="G3 (Bethesda)">
        <title>Hybrid Assembly of the Genome of the Entomopathogenic Nematode Steinernema carpocapsae Identifies the X-Chromosome.</title>
        <authorList>
            <person name="Serra L."/>
            <person name="Macchietto M."/>
            <person name="Macias-Munoz A."/>
            <person name="McGill C.J."/>
            <person name="Rodriguez I.M."/>
            <person name="Rodriguez B."/>
            <person name="Murad R."/>
            <person name="Mortazavi A."/>
        </authorList>
    </citation>
    <scope>NUCLEOTIDE SEQUENCE [LARGE SCALE GENOMIC DNA]</scope>
    <source>
        <strain evidence="2 3">ALL</strain>
    </source>
</reference>
<evidence type="ECO:0000313" key="2">
    <source>
        <dbReference type="EMBL" id="TKR94225.1"/>
    </source>
</evidence>
<name>A0A4V6A6B9_STECR</name>
<accession>A0A4V6A6B9</accession>
<feature type="region of interest" description="Disordered" evidence="1">
    <location>
        <begin position="123"/>
        <end position="144"/>
    </location>
</feature>
<dbReference type="AlphaFoldDB" id="A0A4V6A6B9"/>
<dbReference type="Proteomes" id="UP000298663">
    <property type="component" value="Unassembled WGS sequence"/>
</dbReference>
<reference evidence="2 3" key="1">
    <citation type="journal article" date="2015" name="Genome Biol.">
        <title>Comparative genomics of Steinernema reveals deeply conserved gene regulatory networks.</title>
        <authorList>
            <person name="Dillman A.R."/>
            <person name="Macchietto M."/>
            <person name="Porter C.F."/>
            <person name="Rogers A."/>
            <person name="Williams B."/>
            <person name="Antoshechkin I."/>
            <person name="Lee M.M."/>
            <person name="Goodwin Z."/>
            <person name="Lu X."/>
            <person name="Lewis E.E."/>
            <person name="Goodrich-Blair H."/>
            <person name="Stock S.P."/>
            <person name="Adams B.J."/>
            <person name="Sternberg P.W."/>
            <person name="Mortazavi A."/>
        </authorList>
    </citation>
    <scope>NUCLEOTIDE SEQUENCE [LARGE SCALE GENOMIC DNA]</scope>
    <source>
        <strain evidence="2 3">ALL</strain>
    </source>
</reference>
<comment type="caution">
    <text evidence="2">The sequence shown here is derived from an EMBL/GenBank/DDBJ whole genome shotgun (WGS) entry which is preliminary data.</text>
</comment>
<protein>
    <submittedName>
        <fullName evidence="2">Uncharacterized protein</fullName>
    </submittedName>
</protein>
<organism evidence="2 3">
    <name type="scientific">Steinernema carpocapsae</name>
    <name type="common">Entomopathogenic nematode</name>
    <dbReference type="NCBI Taxonomy" id="34508"/>
    <lineage>
        <taxon>Eukaryota</taxon>
        <taxon>Metazoa</taxon>
        <taxon>Ecdysozoa</taxon>
        <taxon>Nematoda</taxon>
        <taxon>Chromadorea</taxon>
        <taxon>Rhabditida</taxon>
        <taxon>Tylenchina</taxon>
        <taxon>Panagrolaimomorpha</taxon>
        <taxon>Strongyloidoidea</taxon>
        <taxon>Steinernematidae</taxon>
        <taxon>Steinernema</taxon>
    </lineage>
</organism>
<evidence type="ECO:0000313" key="3">
    <source>
        <dbReference type="Proteomes" id="UP000298663"/>
    </source>
</evidence>
<proteinExistence type="predicted"/>
<gene>
    <name evidence="2" type="ORF">L596_008537</name>
</gene>
<dbReference type="EMBL" id="AZBU02000002">
    <property type="protein sequence ID" value="TKR94225.1"/>
    <property type="molecule type" value="Genomic_DNA"/>
</dbReference>